<dbReference type="InterPro" id="IPR057518">
    <property type="entry name" value="GRDP_C"/>
</dbReference>
<feature type="domain" description="GRDP C2" evidence="1">
    <location>
        <begin position="325"/>
        <end position="457"/>
    </location>
</feature>
<accession>A0AAW1HPL5</accession>
<dbReference type="PANTHER" id="PTHR34365">
    <property type="entry name" value="ENOLASE (DUF1399)"/>
    <property type="match status" value="1"/>
</dbReference>
<feature type="domain" description="GRPD C-terminal" evidence="2">
    <location>
        <begin position="491"/>
        <end position="622"/>
    </location>
</feature>
<keyword evidence="4" id="KW-1185">Reference proteome</keyword>
<evidence type="ECO:0000259" key="2">
    <source>
        <dbReference type="Pfam" id="PF25335"/>
    </source>
</evidence>
<organism evidence="3 4">
    <name type="scientific">Saponaria officinalis</name>
    <name type="common">Common soapwort</name>
    <name type="synonym">Lychnis saponaria</name>
    <dbReference type="NCBI Taxonomy" id="3572"/>
    <lineage>
        <taxon>Eukaryota</taxon>
        <taxon>Viridiplantae</taxon>
        <taxon>Streptophyta</taxon>
        <taxon>Embryophyta</taxon>
        <taxon>Tracheophyta</taxon>
        <taxon>Spermatophyta</taxon>
        <taxon>Magnoliopsida</taxon>
        <taxon>eudicotyledons</taxon>
        <taxon>Gunneridae</taxon>
        <taxon>Pentapetalae</taxon>
        <taxon>Caryophyllales</taxon>
        <taxon>Caryophyllaceae</taxon>
        <taxon>Caryophylleae</taxon>
        <taxon>Saponaria</taxon>
    </lineage>
</organism>
<dbReference type="Pfam" id="PF25334">
    <property type="entry name" value="C2_GRDP"/>
    <property type="match status" value="1"/>
</dbReference>
<dbReference type="Pfam" id="PF07173">
    <property type="entry name" value="GRDP-like"/>
    <property type="match status" value="1"/>
</dbReference>
<dbReference type="EMBL" id="JBDFQZ010000011">
    <property type="protein sequence ID" value="KAK9678360.1"/>
    <property type="molecule type" value="Genomic_DNA"/>
</dbReference>
<evidence type="ECO:0000313" key="3">
    <source>
        <dbReference type="EMBL" id="KAK9678360.1"/>
    </source>
</evidence>
<dbReference type="PANTHER" id="PTHR34365:SF7">
    <property type="entry name" value="GLYCINE-RICH DOMAIN-CONTAINING PROTEIN 1"/>
    <property type="match status" value="1"/>
</dbReference>
<gene>
    <name evidence="3" type="ORF">RND81_11G206500</name>
</gene>
<dbReference type="Proteomes" id="UP001443914">
    <property type="component" value="Unassembled WGS sequence"/>
</dbReference>
<dbReference type="Pfam" id="PF25335">
    <property type="entry name" value="GRDP_C"/>
    <property type="match status" value="1"/>
</dbReference>
<dbReference type="AlphaFoldDB" id="A0AAW1HPL5"/>
<sequence>MDKEQQKEWAEAQKIAVSFDLVEAAKKHLLFLAAVDRNRHLYEDHVLQRAIYRYNAYWLPLLAKHLKNPVSEDPLVVPLDCEWIWHCHRLNPIRYKFDCEKLYGRILGYHNVVSSIQASSKSKIEEIWNKMYPEEPYELDINRPFSEDVMQNGPQNEKFTSYDLLAAVKRQIPFTFQISRPHMSDDLFLREAEARYKGFLHLARVNMKKNVQQFCVPTYDVDLMWHTHQLYPSYYCKDLINIVGKVLQHDDTDSDRSKGNKLDTGFTETSKQFEETFGKRYWKAGAMYRGNAPAPVTDVPSKFRIEGKKSNAIENCGNLIQLSERKAVEVFLEFVDIKNLPENHKDNLVVSFSKKQPDMLFNIKRSLTIFSESGEKQMAYFHCEPTGEFLFELKSESSSNKLIPKSSKVLGTCSLSLQELVSSRSQLSADKWLSVDPVPSLEISEPILLHVSVSFTPPTPAPRVFHLEQSQDSLRFLKIGKGNNPKNQTYVTDDVGNVVFSLQMRNTIKDATKSTPDLLKEVYYITDSGEKHKVAEALGNKWVIKGIHGSLTLQNKSGNNDHLFELVGDKMVKLFSGRTLDFEPKHCGSRSEKEFITAVEFSADYPYGRATALYDLKLGTIKALDEWIVLPGIILGFILTGGIVHAEVLKDESDGVNACVNERNAGCLPPCAGEDAKIGDYMQAKVMMNDIDEMNACVNEGNGGGFGKCSTPCAPCVMEEVNNDGMVKSGSCGGGGKCGGGKCSGGKCGGSMDKSGGGSCDAACGAACFGECDGIMKMSGGGCSGGGCNGVCGGKCGFPDMNGGGKCSGKCSGGKCGGSMDKSGGSCSAGCSATCGSECAGIMKMSGGGRSCGSKCVEDVGGNDMPTVVSSIMNEPAAA</sequence>
<name>A0AAW1HPL5_SAPOF</name>
<protein>
    <submittedName>
        <fullName evidence="3">Uncharacterized protein</fullName>
    </submittedName>
</protein>
<reference evidence="3 4" key="1">
    <citation type="submission" date="2024-03" db="EMBL/GenBank/DDBJ databases">
        <title>WGS assembly of Saponaria officinalis var. Norfolk2.</title>
        <authorList>
            <person name="Jenkins J."/>
            <person name="Shu S."/>
            <person name="Grimwood J."/>
            <person name="Barry K."/>
            <person name="Goodstein D."/>
            <person name="Schmutz J."/>
            <person name="Leebens-Mack J."/>
            <person name="Osbourn A."/>
        </authorList>
    </citation>
    <scope>NUCLEOTIDE SEQUENCE [LARGE SCALE GENOMIC DNA]</scope>
    <source>
        <strain evidence="4">cv. Norfolk2</strain>
        <strain evidence="3">JIC</strain>
        <tissue evidence="3">Leaf</tissue>
    </source>
</reference>
<dbReference type="EMBL" id="JBDFQZ010000011">
    <property type="protein sequence ID" value="KAK9678359.1"/>
    <property type="molecule type" value="Genomic_DNA"/>
</dbReference>
<dbReference type="InterPro" id="IPR009836">
    <property type="entry name" value="GRDP-like"/>
</dbReference>
<evidence type="ECO:0000259" key="1">
    <source>
        <dbReference type="Pfam" id="PF25334"/>
    </source>
</evidence>
<evidence type="ECO:0000313" key="4">
    <source>
        <dbReference type="Proteomes" id="UP001443914"/>
    </source>
</evidence>
<proteinExistence type="predicted"/>
<comment type="caution">
    <text evidence="3">The sequence shown here is derived from an EMBL/GenBank/DDBJ whole genome shotgun (WGS) entry which is preliminary data.</text>
</comment>
<dbReference type="InterPro" id="IPR057458">
    <property type="entry name" value="GRDP_C2"/>
</dbReference>